<dbReference type="Pfam" id="PF13779">
    <property type="entry name" value="DUF4175"/>
    <property type="match status" value="1"/>
</dbReference>
<evidence type="ECO:0000256" key="1">
    <source>
        <dbReference type="SAM" id="MobiDB-lite"/>
    </source>
</evidence>
<feature type="region of interest" description="Disordered" evidence="1">
    <location>
        <begin position="537"/>
        <end position="558"/>
    </location>
</feature>
<feature type="compositionally biased region" description="Basic and acidic residues" evidence="1">
    <location>
        <begin position="803"/>
        <end position="844"/>
    </location>
</feature>
<dbReference type="EMBL" id="BAABDF010000005">
    <property type="protein sequence ID" value="GAA3861774.1"/>
    <property type="molecule type" value="Genomic_DNA"/>
</dbReference>
<dbReference type="InterPro" id="IPR012683">
    <property type="entry name" value="CHP02302_TM"/>
</dbReference>
<evidence type="ECO:0000313" key="4">
    <source>
        <dbReference type="Proteomes" id="UP001399917"/>
    </source>
</evidence>
<sequence>MTDKTQHSDKTAKKLERALRLTHAGLWAEALSIAFWPFVSIIAFGLGAGLLGLHDYVPEPARFAVLVGIAIITMVFLVLGLRRLKRPTRSAARERLDQTLPGRPLQALADHPESGAGEPVAEALWRAHLRRMQARLSNVRAVAPDLRLAARDPYALRLMALTVLGVGLLFGSVERARSVLTPSAINDTIAQGPIWEGWIQPPAHTGKPTLYLADLDDRFDAPKGAEVTVRFYGDDGVLTLRETVSSDTQNTLRDFMIARSGEIEIDGPTGHLWNVALVPDAAPVVELVEEMMRAPSGETRQKFRLSDDFGVRRAVMRIERDPGAVTRQFGYVIPPEPRAAIEVPVALPQTGDRTDIEGLFAENFSEHPFSGLPVKISLQAWDDTGQASVPVQGLGVLPGRRFFDPLAAALVDVRREMLWNRANAARAAQVLRAVSVGPEEMFDDPSLDERLRTVIGQLEGRPDPMGDALVEAIAKELWEIATLLEDGELKEALERLRRAQERLAQAMRDGATPEEIERLMQELREASRDYIRQLAEQQGEQDDGTDQPDQGQEGQQITGDQLQQMMDRIQELMEQGRMAEAQQLLDMLNQMLENMRVTQGQGQGEGDQTMQGLGNMLRDQQELNDDTFSDLQERFGQNQGQQGQSQQGQQGEGQQGESQGESQGDGDQQGEEGGSGDQMGSLAQRQQALREELERQQRNVPQGGSGDGEDPSEALGRAGRAMDEAEQALRNDDLAGALDGQAEAMEALREGMRRLGEQQAQNRQEQAGQQGEAGGQDGSDPTRRDPLGRAQGETGQFGSDEAFNDREDVYRRAEELLDEIRRRSAERNRSEAERDYLGRLLDRY</sequence>
<keyword evidence="2" id="KW-0472">Membrane</keyword>
<organism evidence="3 4">
    <name type="scientific">Celeribacter arenosi</name>
    <dbReference type="NCBI Taxonomy" id="792649"/>
    <lineage>
        <taxon>Bacteria</taxon>
        <taxon>Pseudomonadati</taxon>
        <taxon>Pseudomonadota</taxon>
        <taxon>Alphaproteobacteria</taxon>
        <taxon>Rhodobacterales</taxon>
        <taxon>Roseobacteraceae</taxon>
        <taxon>Celeribacter</taxon>
    </lineage>
</organism>
<dbReference type="Proteomes" id="UP001399917">
    <property type="component" value="Unassembled WGS sequence"/>
</dbReference>
<feature type="compositionally biased region" description="Low complexity" evidence="1">
    <location>
        <begin position="636"/>
        <end position="649"/>
    </location>
</feature>
<feature type="compositionally biased region" description="Basic and acidic residues" evidence="1">
    <location>
        <begin position="688"/>
        <end position="697"/>
    </location>
</feature>
<feature type="transmembrane region" description="Helical" evidence="2">
    <location>
        <begin position="21"/>
        <end position="51"/>
    </location>
</feature>
<protein>
    <submittedName>
        <fullName evidence="3">TIGR02302 family protein</fullName>
    </submittedName>
</protein>
<reference evidence="4" key="1">
    <citation type="journal article" date="2019" name="Int. J. Syst. Evol. Microbiol.">
        <title>The Global Catalogue of Microorganisms (GCM) 10K type strain sequencing project: providing services to taxonomists for standard genome sequencing and annotation.</title>
        <authorList>
            <consortium name="The Broad Institute Genomics Platform"/>
            <consortium name="The Broad Institute Genome Sequencing Center for Infectious Disease"/>
            <person name="Wu L."/>
            <person name="Ma J."/>
        </authorList>
    </citation>
    <scope>NUCLEOTIDE SEQUENCE [LARGE SCALE GENOMIC DNA]</scope>
    <source>
        <strain evidence="4">JCM 17190</strain>
    </source>
</reference>
<keyword evidence="4" id="KW-1185">Reference proteome</keyword>
<feature type="compositionally biased region" description="Low complexity" evidence="1">
    <location>
        <begin position="655"/>
        <end position="666"/>
    </location>
</feature>
<keyword evidence="2" id="KW-1133">Transmembrane helix</keyword>
<comment type="caution">
    <text evidence="3">The sequence shown here is derived from an EMBL/GenBank/DDBJ whole genome shotgun (WGS) entry which is preliminary data.</text>
</comment>
<gene>
    <name evidence="3" type="ORF">GCM10022404_10530</name>
</gene>
<feature type="region of interest" description="Disordered" evidence="1">
    <location>
        <begin position="635"/>
        <end position="844"/>
    </location>
</feature>
<feature type="transmembrane region" description="Helical" evidence="2">
    <location>
        <begin position="154"/>
        <end position="173"/>
    </location>
</feature>
<dbReference type="RefSeq" id="WP_344844518.1">
    <property type="nucleotide sequence ID" value="NZ_BAABDF010000005.1"/>
</dbReference>
<feature type="compositionally biased region" description="Basic and acidic residues" evidence="1">
    <location>
        <begin position="720"/>
        <end position="733"/>
    </location>
</feature>
<feature type="compositionally biased region" description="Low complexity" evidence="1">
    <location>
        <begin position="678"/>
        <end position="687"/>
    </location>
</feature>
<feature type="compositionally biased region" description="Low complexity" evidence="1">
    <location>
        <begin position="757"/>
        <end position="770"/>
    </location>
</feature>
<evidence type="ECO:0000313" key="3">
    <source>
        <dbReference type="EMBL" id="GAA3861774.1"/>
    </source>
</evidence>
<feature type="transmembrane region" description="Helical" evidence="2">
    <location>
        <begin position="63"/>
        <end position="81"/>
    </location>
</feature>
<name>A0ABP7K0V4_9RHOB</name>
<feature type="compositionally biased region" description="Basic and acidic residues" evidence="1">
    <location>
        <begin position="746"/>
        <end position="756"/>
    </location>
</feature>
<keyword evidence="2" id="KW-0812">Transmembrane</keyword>
<feature type="compositionally biased region" description="Low complexity" evidence="1">
    <location>
        <begin position="547"/>
        <end position="556"/>
    </location>
</feature>
<proteinExistence type="predicted"/>
<accession>A0ABP7K0V4</accession>
<evidence type="ECO:0000256" key="2">
    <source>
        <dbReference type="SAM" id="Phobius"/>
    </source>
</evidence>